<dbReference type="Pfam" id="PF03401">
    <property type="entry name" value="TctC"/>
    <property type="match status" value="1"/>
</dbReference>
<dbReference type="AlphaFoldDB" id="A0A424W9P5"/>
<evidence type="ECO:0000313" key="4">
    <source>
        <dbReference type="Proteomes" id="UP000285324"/>
    </source>
</evidence>
<dbReference type="Proteomes" id="UP000285324">
    <property type="component" value="Unassembled WGS sequence"/>
</dbReference>
<feature type="chain" id="PRO_5019270044" evidence="2">
    <location>
        <begin position="28"/>
        <end position="327"/>
    </location>
</feature>
<feature type="signal peptide" evidence="2">
    <location>
        <begin position="1"/>
        <end position="27"/>
    </location>
</feature>
<dbReference type="InterPro" id="IPR042100">
    <property type="entry name" value="Bug_dom1"/>
</dbReference>
<sequence length="327" mass="34842">MNTRRRYTLAVLAGLMTAITLPQMSHAADDYPNKPLRLIAPSSPGGILDITSRVIGKKLSERLGQPVVVENMAGAAGILGMQGLLRAEPDGYTMVMGSSGPNAVNYTLYSKLPYAMSDFAPVIRIITMPNALVVNANAPVKTLAEFRDYARKKQGNLSMAVSMIGTSGHLGGELLKNRLDFTAVTVPYKGAAPATNDLVAGQVDFTVENVITVAPLVKAGRLRALAVTTRERSQILPDVPTLAEQGYPDVDVGAWLGVLVAARTPPAVVARLNTELNAVLADEEVKKQLAQQGGIPLGGTPAEFDSFIRSEKDRWEKIIKAAGIKAE</sequence>
<dbReference type="Gene3D" id="3.40.190.10">
    <property type="entry name" value="Periplasmic binding protein-like II"/>
    <property type="match status" value="1"/>
</dbReference>
<organism evidence="3 4">
    <name type="scientific">Alcaligenes xylosoxydans xylosoxydans</name>
    <name type="common">Achromobacter xylosoxidans</name>
    <dbReference type="NCBI Taxonomy" id="85698"/>
    <lineage>
        <taxon>Bacteria</taxon>
        <taxon>Pseudomonadati</taxon>
        <taxon>Pseudomonadota</taxon>
        <taxon>Betaproteobacteria</taxon>
        <taxon>Burkholderiales</taxon>
        <taxon>Alcaligenaceae</taxon>
        <taxon>Achromobacter</taxon>
    </lineage>
</organism>
<reference evidence="3 4" key="1">
    <citation type="submission" date="2018-08" db="EMBL/GenBank/DDBJ databases">
        <title>Achromobacter xylosoxidans Genome sequencing and assembly.</title>
        <authorList>
            <person name="Wang R."/>
            <person name="Rensing C."/>
            <person name="Li Y."/>
        </authorList>
    </citation>
    <scope>NUCLEOTIDE SEQUENCE [LARGE SCALE GENOMIC DNA]</scope>
    <source>
        <strain evidence="3 4">GD003A</strain>
    </source>
</reference>
<evidence type="ECO:0000256" key="1">
    <source>
        <dbReference type="ARBA" id="ARBA00006987"/>
    </source>
</evidence>
<dbReference type="PANTHER" id="PTHR42928">
    <property type="entry name" value="TRICARBOXYLATE-BINDING PROTEIN"/>
    <property type="match status" value="1"/>
</dbReference>
<accession>A0A424W9P5</accession>
<dbReference type="PANTHER" id="PTHR42928:SF5">
    <property type="entry name" value="BLR1237 PROTEIN"/>
    <property type="match status" value="1"/>
</dbReference>
<dbReference type="OrthoDB" id="8893315at2"/>
<keyword evidence="2" id="KW-0732">Signal</keyword>
<dbReference type="RefSeq" id="WP_118933418.1">
    <property type="nucleotide sequence ID" value="NZ_CP061008.1"/>
</dbReference>
<evidence type="ECO:0000256" key="2">
    <source>
        <dbReference type="SAM" id="SignalP"/>
    </source>
</evidence>
<dbReference type="Gene3D" id="3.40.190.150">
    <property type="entry name" value="Bordetella uptake gene, domain 1"/>
    <property type="match status" value="1"/>
</dbReference>
<dbReference type="SUPFAM" id="SSF53850">
    <property type="entry name" value="Periplasmic binding protein-like II"/>
    <property type="match status" value="1"/>
</dbReference>
<dbReference type="EMBL" id="QVXO01000033">
    <property type="protein sequence ID" value="RPJ89955.1"/>
    <property type="molecule type" value="Genomic_DNA"/>
</dbReference>
<evidence type="ECO:0000313" key="3">
    <source>
        <dbReference type="EMBL" id="RPJ89955.1"/>
    </source>
</evidence>
<comment type="caution">
    <text evidence="3">The sequence shown here is derived from an EMBL/GenBank/DDBJ whole genome shotgun (WGS) entry which is preliminary data.</text>
</comment>
<comment type="similarity">
    <text evidence="1">Belongs to the UPF0065 (bug) family.</text>
</comment>
<name>A0A424W9P5_ALCXX</name>
<dbReference type="InterPro" id="IPR005064">
    <property type="entry name" value="BUG"/>
</dbReference>
<gene>
    <name evidence="3" type="ORF">DY367_20250</name>
</gene>
<proteinExistence type="inferred from homology"/>
<protein>
    <submittedName>
        <fullName evidence="3">Tripartite tricarboxylate transporter substrate binding protein</fullName>
    </submittedName>
</protein>
<dbReference type="CDD" id="cd07012">
    <property type="entry name" value="PBP2_Bug_TTT"/>
    <property type="match status" value="1"/>
</dbReference>
<dbReference type="PIRSF" id="PIRSF017082">
    <property type="entry name" value="YflP"/>
    <property type="match status" value="1"/>
</dbReference>